<keyword evidence="1" id="KW-0812">Transmembrane</keyword>
<keyword evidence="3" id="KW-1185">Reference proteome</keyword>
<organism evidence="2 3">
    <name type="scientific">Rouxiella badensis</name>
    <dbReference type="NCBI Taxonomy" id="1646377"/>
    <lineage>
        <taxon>Bacteria</taxon>
        <taxon>Pseudomonadati</taxon>
        <taxon>Pseudomonadota</taxon>
        <taxon>Gammaproteobacteria</taxon>
        <taxon>Enterobacterales</taxon>
        <taxon>Yersiniaceae</taxon>
        <taxon>Rouxiella</taxon>
    </lineage>
</organism>
<dbReference type="AlphaFoldDB" id="A0A1X0W9Y9"/>
<reference evidence="2 3" key="1">
    <citation type="journal article" date="2017" name="Int. J. Syst. Evol. Microbiol.">
        <title>Rouxiella badensis sp. nov. and Rouxiella silvae sp. nov. isolated from peat bog soil in Germany and emendation of the genus description.</title>
        <authorList>
            <person name="Le Fleche-Mateos A."/>
            <person name="Kugler J.H."/>
            <person name="Hansen S.H."/>
            <person name="Syldatk C."/>
            <person name="Hausmann R."/>
            <person name="Lomprez F."/>
            <person name="Vandenbogaert M."/>
            <person name="Manuguerra J.C."/>
            <person name="Grimont P.A."/>
        </authorList>
    </citation>
    <scope>NUCLEOTIDE SEQUENCE [LARGE SCALE GENOMIC DNA]</scope>
    <source>
        <strain evidence="2 3">DSM 100043</strain>
    </source>
</reference>
<keyword evidence="1" id="KW-1133">Transmembrane helix</keyword>
<feature type="transmembrane region" description="Helical" evidence="1">
    <location>
        <begin position="198"/>
        <end position="218"/>
    </location>
</feature>
<evidence type="ECO:0000313" key="3">
    <source>
        <dbReference type="Proteomes" id="UP000192536"/>
    </source>
</evidence>
<dbReference type="GeneID" id="93568810"/>
<feature type="transmembrane region" description="Helical" evidence="1">
    <location>
        <begin position="238"/>
        <end position="271"/>
    </location>
</feature>
<gene>
    <name evidence="2" type="ORF">BS640_20545</name>
</gene>
<sequence length="454" mass="48918">MRIISDSTLALQRCFSAQNITRLPANNSAISRLNYLDLAVDCTPLTDKLIAAMHVPSDREIANTLRALDDILLTAEQAAAESATEISVDDLQLQTSLSDYIFENAVPIDYELCRSLSIISESSSSCSSLTSQSMQNGGWSRLRNILSLAQDDNLCRYFQNTKNIVLRSAICVALPTFLRQLIAYYTEASLESYSASKATRLSLALFSSTVPLLLNFIGGLRDYFHGTANVVTQSSRAFNMLVCSGALIAAATTDVLPGIASTLVSFLFYSLLREGTQTLVRLSSEAKIGVTQTLLAAGLYIPNQVAVSFTMSQTASPSGAASAAQHCIYGDTVVNDLLRAGINTAGELADSLVFRGLNALHSEIPLRNRLEISWPESELPGDVMFNSIAARTALMTTPLMASAALQTALAQYFDEQTLEQIDDAFNAVLLGMIYPSFVAAITGYPAPSMTDSKC</sequence>
<dbReference type="Proteomes" id="UP000192536">
    <property type="component" value="Unassembled WGS sequence"/>
</dbReference>
<evidence type="ECO:0000256" key="1">
    <source>
        <dbReference type="SAM" id="Phobius"/>
    </source>
</evidence>
<dbReference type="RefSeq" id="WP_084913248.1">
    <property type="nucleotide sequence ID" value="NZ_CP114062.1"/>
</dbReference>
<accession>A0A1X0W9Y9</accession>
<comment type="caution">
    <text evidence="2">The sequence shown here is derived from an EMBL/GenBank/DDBJ whole genome shotgun (WGS) entry which is preliminary data.</text>
</comment>
<feature type="transmembrane region" description="Helical" evidence="1">
    <location>
        <begin position="164"/>
        <end position="186"/>
    </location>
</feature>
<name>A0A1X0W9Y9_9GAMM</name>
<keyword evidence="1" id="KW-0472">Membrane</keyword>
<dbReference type="EMBL" id="MRWE01000048">
    <property type="protein sequence ID" value="ORJ23584.1"/>
    <property type="molecule type" value="Genomic_DNA"/>
</dbReference>
<protein>
    <submittedName>
        <fullName evidence="2">Uncharacterized protein</fullName>
    </submittedName>
</protein>
<proteinExistence type="predicted"/>
<evidence type="ECO:0000313" key="2">
    <source>
        <dbReference type="EMBL" id="ORJ23584.1"/>
    </source>
</evidence>